<evidence type="ECO:0000313" key="2">
    <source>
        <dbReference type="EMBL" id="SMH70272.1"/>
    </source>
</evidence>
<keyword evidence="3" id="KW-1185">Reference proteome</keyword>
<evidence type="ECO:0000313" key="3">
    <source>
        <dbReference type="Proteomes" id="UP000230607"/>
    </source>
</evidence>
<accession>A0A2H1FBX7</accession>
<reference evidence="3" key="1">
    <citation type="submission" date="2017-03" db="EMBL/GenBank/DDBJ databases">
        <authorList>
            <person name="Herbold C."/>
        </authorList>
    </citation>
    <scope>NUCLEOTIDE SEQUENCE [LARGE SCALE GENOMIC DNA]</scope>
</reference>
<dbReference type="SUPFAM" id="SSF54909">
    <property type="entry name" value="Dimeric alpha+beta barrel"/>
    <property type="match status" value="1"/>
</dbReference>
<dbReference type="Proteomes" id="UP000230607">
    <property type="component" value="Chromosome 1"/>
</dbReference>
<dbReference type="OrthoDB" id="11941at2157"/>
<evidence type="ECO:0000259" key="1">
    <source>
        <dbReference type="PROSITE" id="PS51725"/>
    </source>
</evidence>
<dbReference type="InterPro" id="IPR007138">
    <property type="entry name" value="ABM_dom"/>
</dbReference>
<dbReference type="Pfam" id="PF03992">
    <property type="entry name" value="ABM"/>
    <property type="match status" value="1"/>
</dbReference>
<dbReference type="EMBL" id="LT841358">
    <property type="protein sequence ID" value="SMH70272.1"/>
    <property type="molecule type" value="Genomic_DNA"/>
</dbReference>
<dbReference type="AlphaFoldDB" id="A0A2H1FBX7"/>
<dbReference type="InterPro" id="IPR011008">
    <property type="entry name" value="Dimeric_a/b-barrel"/>
</dbReference>
<organism evidence="2 3">
    <name type="scientific">Candidatus Nitrosotalea okcheonensis</name>
    <dbReference type="NCBI Taxonomy" id="1903276"/>
    <lineage>
        <taxon>Archaea</taxon>
        <taxon>Nitrososphaerota</taxon>
        <taxon>Nitrososphaeria</taxon>
        <taxon>Nitrosotaleales</taxon>
        <taxon>Nitrosotaleaceae</taxon>
        <taxon>Nitrosotalea</taxon>
    </lineage>
</organism>
<name>A0A2H1FBX7_9ARCH</name>
<proteinExistence type="predicted"/>
<sequence length="129" mass="14727">MPSIFRASAIMESITILVQYKIKKKKLTKATNAILEYVEQVKKNEPGTTEYTVFQDESDRTMFIHVMSFVDKAAKKTHEKSEYLKKLKKILVPISKGKAVYTSMVAVQSPISEENAEEIRKDMSSHEPV</sequence>
<dbReference type="PROSITE" id="PS51725">
    <property type="entry name" value="ABM"/>
    <property type="match status" value="1"/>
</dbReference>
<feature type="domain" description="ABM" evidence="1">
    <location>
        <begin position="14"/>
        <end position="104"/>
    </location>
</feature>
<dbReference type="RefSeq" id="WP_157926443.1">
    <property type="nucleotide sequence ID" value="NZ_LT841358.1"/>
</dbReference>
<dbReference type="Gene3D" id="3.30.70.100">
    <property type="match status" value="1"/>
</dbReference>
<gene>
    <name evidence="2" type="ORF">NCS_10079</name>
</gene>
<protein>
    <recommendedName>
        <fullName evidence="1">ABM domain-containing protein</fullName>
    </recommendedName>
</protein>